<dbReference type="AlphaFoldDB" id="A0A8S1R7H5"/>
<name>A0A8S1R7H5_9CILI</name>
<feature type="region of interest" description="Disordered" evidence="1">
    <location>
        <begin position="34"/>
        <end position="59"/>
    </location>
</feature>
<organism evidence="2 3">
    <name type="scientific">Paramecium sonneborni</name>
    <dbReference type="NCBI Taxonomy" id="65129"/>
    <lineage>
        <taxon>Eukaryota</taxon>
        <taxon>Sar</taxon>
        <taxon>Alveolata</taxon>
        <taxon>Ciliophora</taxon>
        <taxon>Intramacronucleata</taxon>
        <taxon>Oligohymenophorea</taxon>
        <taxon>Peniculida</taxon>
        <taxon>Parameciidae</taxon>
        <taxon>Paramecium</taxon>
    </lineage>
</organism>
<dbReference type="EMBL" id="CAJJDN010000143">
    <property type="protein sequence ID" value="CAD8123283.1"/>
    <property type="molecule type" value="Genomic_DNA"/>
</dbReference>
<accession>A0A8S1R7H5</accession>
<evidence type="ECO:0000256" key="1">
    <source>
        <dbReference type="SAM" id="MobiDB-lite"/>
    </source>
</evidence>
<proteinExistence type="predicted"/>
<evidence type="ECO:0000313" key="2">
    <source>
        <dbReference type="EMBL" id="CAD8123283.1"/>
    </source>
</evidence>
<protein>
    <submittedName>
        <fullName evidence="2">Uncharacterized protein</fullName>
    </submittedName>
</protein>
<comment type="caution">
    <text evidence="2">The sequence shown here is derived from an EMBL/GenBank/DDBJ whole genome shotgun (WGS) entry which is preliminary data.</text>
</comment>
<gene>
    <name evidence="2" type="ORF">PSON_ATCC_30995.1.T1430164</name>
</gene>
<keyword evidence="3" id="KW-1185">Reference proteome</keyword>
<sequence>MFFNNSQINISKHLESNKLIKQYKCNILEKYTQPQEKGEQNQQEEQPQKQEKPPAKNYLDLSNKPIPLNSTLIHFEVCINRQKSHQFCTKHDELRYAKLNHEFKEDNLLVIIIKFSSCRGCYSKFILCSQPLKYQDIHRSNNLLQKKHRFVSCCSSNSRKNKKISQ</sequence>
<dbReference type="Proteomes" id="UP000692954">
    <property type="component" value="Unassembled WGS sequence"/>
</dbReference>
<reference evidence="2" key="1">
    <citation type="submission" date="2021-01" db="EMBL/GenBank/DDBJ databases">
        <authorList>
            <consortium name="Genoscope - CEA"/>
            <person name="William W."/>
        </authorList>
    </citation>
    <scope>NUCLEOTIDE SEQUENCE</scope>
</reference>
<evidence type="ECO:0000313" key="3">
    <source>
        <dbReference type="Proteomes" id="UP000692954"/>
    </source>
</evidence>